<reference evidence="2 3" key="1">
    <citation type="submission" date="2019-03" db="EMBL/GenBank/DDBJ databases">
        <title>Genomic Encyclopedia of Archaeal and Bacterial Type Strains, Phase II (KMG-II): from individual species to whole genera.</title>
        <authorList>
            <person name="Goeker M."/>
        </authorList>
    </citation>
    <scope>NUCLEOTIDE SEQUENCE [LARGE SCALE GENOMIC DNA]</scope>
    <source>
        <strain evidence="2 3">DSM 28323</strain>
    </source>
</reference>
<feature type="transmembrane region" description="Helical" evidence="1">
    <location>
        <begin position="91"/>
        <end position="110"/>
    </location>
</feature>
<dbReference type="RefSeq" id="WP_133474791.1">
    <property type="nucleotide sequence ID" value="NZ_SNWP01000011.1"/>
</dbReference>
<evidence type="ECO:0008006" key="4">
    <source>
        <dbReference type="Google" id="ProtNLM"/>
    </source>
</evidence>
<dbReference type="Proteomes" id="UP000295741">
    <property type="component" value="Unassembled WGS sequence"/>
</dbReference>
<organism evidence="2 3">
    <name type="scientific">Sediminibacterium goheungense</name>
    <dbReference type="NCBI Taxonomy" id="1086393"/>
    <lineage>
        <taxon>Bacteria</taxon>
        <taxon>Pseudomonadati</taxon>
        <taxon>Bacteroidota</taxon>
        <taxon>Chitinophagia</taxon>
        <taxon>Chitinophagales</taxon>
        <taxon>Chitinophagaceae</taxon>
        <taxon>Sediminibacterium</taxon>
    </lineage>
</organism>
<proteinExistence type="predicted"/>
<gene>
    <name evidence="2" type="ORF">BC659_2234</name>
</gene>
<keyword evidence="1" id="KW-0812">Transmembrane</keyword>
<feature type="transmembrane region" description="Helical" evidence="1">
    <location>
        <begin position="211"/>
        <end position="229"/>
    </location>
</feature>
<feature type="transmembrane region" description="Helical" evidence="1">
    <location>
        <begin position="57"/>
        <end position="79"/>
    </location>
</feature>
<evidence type="ECO:0000313" key="3">
    <source>
        <dbReference type="Proteomes" id="UP000295741"/>
    </source>
</evidence>
<feature type="transmembrane region" description="Helical" evidence="1">
    <location>
        <begin position="122"/>
        <end position="140"/>
    </location>
</feature>
<evidence type="ECO:0000256" key="1">
    <source>
        <dbReference type="SAM" id="Phobius"/>
    </source>
</evidence>
<protein>
    <recommendedName>
        <fullName evidence="4">O-antigen ligase-like membrane protein</fullName>
    </recommendedName>
</protein>
<feature type="transmembrane region" description="Helical" evidence="1">
    <location>
        <begin position="7"/>
        <end position="26"/>
    </location>
</feature>
<sequence>MEQQFKAYWFCVFLKAFSGIFLLINYLLGIDILFLFKVPLILSSLIILFYHVKKTFFFGFIAALFSAYVFLGTGVAIYYGNSLSTKTLSHLYTIFICMFGVSFGYYFARYYNKNIDGAVRKYMQLLFFVTIVILLIYYYSYYFTGKIEYFGFDTELPTSIVFFVGQGQTGLFVITILLIFLSGKRSPLISVLVISLIFLIKAVNFKKIKNLIIGLLLLMSISVAIVVAYNNGLLWRFESVIAVDIEDEDSFYTATSGRSAEFMGILNHMNADTKRWYIGSGLGGAYYIDIIRGDYEERYQHYTHLSLLSFVFLFGVPFVILLVGYIFFLVVKNFKYYKNKYYLGMIVTFVSSLFGAGMFVDSIFWVFLGINAYMRTASKDSSIICIK</sequence>
<keyword evidence="1" id="KW-1133">Transmembrane helix</keyword>
<name>A0A4R6IW32_9BACT</name>
<keyword evidence="1" id="KW-0472">Membrane</keyword>
<feature type="transmembrane region" description="Helical" evidence="1">
    <location>
        <begin position="307"/>
        <end position="330"/>
    </location>
</feature>
<comment type="caution">
    <text evidence="2">The sequence shown here is derived from an EMBL/GenBank/DDBJ whole genome shotgun (WGS) entry which is preliminary data.</text>
</comment>
<accession>A0A4R6IW32</accession>
<feature type="transmembrane region" description="Helical" evidence="1">
    <location>
        <begin position="160"/>
        <end position="181"/>
    </location>
</feature>
<evidence type="ECO:0000313" key="2">
    <source>
        <dbReference type="EMBL" id="TDO26919.1"/>
    </source>
</evidence>
<keyword evidence="3" id="KW-1185">Reference proteome</keyword>
<feature type="transmembrane region" description="Helical" evidence="1">
    <location>
        <begin position="32"/>
        <end position="50"/>
    </location>
</feature>
<feature type="transmembrane region" description="Helical" evidence="1">
    <location>
        <begin position="188"/>
        <end position="205"/>
    </location>
</feature>
<dbReference type="EMBL" id="SNWP01000011">
    <property type="protein sequence ID" value="TDO26919.1"/>
    <property type="molecule type" value="Genomic_DNA"/>
</dbReference>
<dbReference type="AlphaFoldDB" id="A0A4R6IW32"/>
<feature type="transmembrane region" description="Helical" evidence="1">
    <location>
        <begin position="342"/>
        <end position="368"/>
    </location>
</feature>